<dbReference type="Proteomes" id="UP000230607">
    <property type="component" value="Chromosome 1"/>
</dbReference>
<evidence type="ECO:0000313" key="1">
    <source>
        <dbReference type="EMBL" id="SMH72297.1"/>
    </source>
</evidence>
<organism evidence="1 2">
    <name type="scientific">Candidatus Nitrosotalea okcheonensis</name>
    <dbReference type="NCBI Taxonomy" id="1903276"/>
    <lineage>
        <taxon>Archaea</taxon>
        <taxon>Nitrososphaerota</taxon>
        <taxon>Nitrososphaeria</taxon>
        <taxon>Nitrosotaleales</taxon>
        <taxon>Nitrosotaleaceae</taxon>
        <taxon>Nitrosotalea</taxon>
    </lineage>
</organism>
<reference evidence="2" key="1">
    <citation type="submission" date="2017-03" db="EMBL/GenBank/DDBJ databases">
        <authorList>
            <person name="Herbold C."/>
        </authorList>
    </citation>
    <scope>NUCLEOTIDE SEQUENCE [LARGE SCALE GENOMIC DNA]</scope>
</reference>
<accession>A0A2H1FHR9</accession>
<protein>
    <submittedName>
        <fullName evidence="1">Uncharacterized protein</fullName>
    </submittedName>
</protein>
<dbReference type="AlphaFoldDB" id="A0A2H1FHR9"/>
<keyword evidence="2" id="KW-1185">Reference proteome</keyword>
<dbReference type="EMBL" id="LT841358">
    <property type="protein sequence ID" value="SMH72297.1"/>
    <property type="molecule type" value="Genomic_DNA"/>
</dbReference>
<proteinExistence type="predicted"/>
<gene>
    <name evidence="1" type="ORF">NCS_30137</name>
</gene>
<evidence type="ECO:0000313" key="2">
    <source>
        <dbReference type="Proteomes" id="UP000230607"/>
    </source>
</evidence>
<sequence>MYLTMLAVENDMKVVEVPITFNRLIDKSKLRANEKLRGIKIGLSFLWFVITY</sequence>
<name>A0A2H1FHR9_9ARCH</name>